<proteinExistence type="predicted"/>
<dbReference type="EMBL" id="GBRH01162125">
    <property type="protein sequence ID" value="JAE35771.1"/>
    <property type="molecule type" value="Transcribed_RNA"/>
</dbReference>
<name>A0A0A9HLM6_ARUDO</name>
<accession>A0A0A9HLM6</accession>
<protein>
    <submittedName>
        <fullName evidence="1">Uncharacterized protein</fullName>
    </submittedName>
</protein>
<sequence>MLGVCIFRRLSVLICLSFSDLAPCRV</sequence>
<organism evidence="1">
    <name type="scientific">Arundo donax</name>
    <name type="common">Giant reed</name>
    <name type="synonym">Donax arundinaceus</name>
    <dbReference type="NCBI Taxonomy" id="35708"/>
    <lineage>
        <taxon>Eukaryota</taxon>
        <taxon>Viridiplantae</taxon>
        <taxon>Streptophyta</taxon>
        <taxon>Embryophyta</taxon>
        <taxon>Tracheophyta</taxon>
        <taxon>Spermatophyta</taxon>
        <taxon>Magnoliopsida</taxon>
        <taxon>Liliopsida</taxon>
        <taxon>Poales</taxon>
        <taxon>Poaceae</taxon>
        <taxon>PACMAD clade</taxon>
        <taxon>Arundinoideae</taxon>
        <taxon>Arundineae</taxon>
        <taxon>Arundo</taxon>
    </lineage>
</organism>
<dbReference type="AlphaFoldDB" id="A0A0A9HLM6"/>
<reference evidence="1" key="1">
    <citation type="submission" date="2014-09" db="EMBL/GenBank/DDBJ databases">
        <authorList>
            <person name="Magalhaes I.L.F."/>
            <person name="Oliveira U."/>
            <person name="Santos F.R."/>
            <person name="Vidigal T.H.D.A."/>
            <person name="Brescovit A.D."/>
            <person name="Santos A.J."/>
        </authorList>
    </citation>
    <scope>NUCLEOTIDE SEQUENCE</scope>
    <source>
        <tissue evidence="1">Shoot tissue taken approximately 20 cm above the soil surface</tissue>
    </source>
</reference>
<evidence type="ECO:0000313" key="1">
    <source>
        <dbReference type="EMBL" id="JAE35771.1"/>
    </source>
</evidence>
<reference evidence="1" key="2">
    <citation type="journal article" date="2015" name="Data Brief">
        <title>Shoot transcriptome of the giant reed, Arundo donax.</title>
        <authorList>
            <person name="Barrero R.A."/>
            <person name="Guerrero F.D."/>
            <person name="Moolhuijzen P."/>
            <person name="Goolsby J.A."/>
            <person name="Tidwell J."/>
            <person name="Bellgard S.E."/>
            <person name="Bellgard M.I."/>
        </authorList>
    </citation>
    <scope>NUCLEOTIDE SEQUENCE</scope>
    <source>
        <tissue evidence="1">Shoot tissue taken approximately 20 cm above the soil surface</tissue>
    </source>
</reference>